<dbReference type="InterPro" id="IPR058922">
    <property type="entry name" value="WHD_DRP"/>
</dbReference>
<feature type="compositionally biased region" description="Low complexity" evidence="4">
    <location>
        <begin position="479"/>
        <end position="492"/>
    </location>
</feature>
<feature type="domain" description="FORGETTER1 first zinc ribbon" evidence="6">
    <location>
        <begin position="7"/>
        <end position="41"/>
    </location>
</feature>
<dbReference type="InterPro" id="IPR042197">
    <property type="entry name" value="Apaf_helical"/>
</dbReference>
<evidence type="ECO:0000259" key="6">
    <source>
        <dbReference type="Pfam" id="PF23547"/>
    </source>
</evidence>
<feature type="domain" description="Disease resistance R13L4/SHOC-2-like LRR" evidence="8">
    <location>
        <begin position="1417"/>
        <end position="1724"/>
    </location>
</feature>
<dbReference type="InterPro" id="IPR055414">
    <property type="entry name" value="LRR_R13L4/SHOC2-like"/>
</dbReference>
<dbReference type="Pfam" id="PF23559">
    <property type="entry name" value="WHD_DRP"/>
    <property type="match status" value="1"/>
</dbReference>
<dbReference type="PANTHER" id="PTHR23155">
    <property type="entry name" value="DISEASE RESISTANCE PROTEIN RP"/>
    <property type="match status" value="1"/>
</dbReference>
<evidence type="ECO:0000259" key="5">
    <source>
        <dbReference type="Pfam" id="PF00931"/>
    </source>
</evidence>
<dbReference type="SUPFAM" id="SSF52058">
    <property type="entry name" value="L domain-like"/>
    <property type="match status" value="1"/>
</dbReference>
<dbReference type="GO" id="GO:0042742">
    <property type="term" value="P:defense response to bacterium"/>
    <property type="evidence" value="ECO:0007669"/>
    <property type="project" value="UniProtKB-ARBA"/>
</dbReference>
<dbReference type="FunFam" id="1.10.10.10:FF:000322">
    <property type="entry name" value="Probable disease resistance protein At1g63360"/>
    <property type="match status" value="1"/>
</dbReference>
<dbReference type="Gene3D" id="1.20.5.4130">
    <property type="match status" value="1"/>
</dbReference>
<feature type="region of interest" description="Disordered" evidence="4">
    <location>
        <begin position="35"/>
        <end position="65"/>
    </location>
</feature>
<name>A0A811PMQ6_9POAL</name>
<evidence type="ECO:0000256" key="1">
    <source>
        <dbReference type="ARBA" id="ARBA00022737"/>
    </source>
</evidence>
<protein>
    <recommendedName>
        <fullName evidence="11">NB-ARC domain-containing protein</fullName>
    </recommendedName>
</protein>
<dbReference type="InterPro" id="IPR027417">
    <property type="entry name" value="P-loop_NTPase"/>
</dbReference>
<dbReference type="Pfam" id="PF23598">
    <property type="entry name" value="LRR_14"/>
    <property type="match status" value="1"/>
</dbReference>
<feature type="region of interest" description="Disordered" evidence="4">
    <location>
        <begin position="662"/>
        <end position="694"/>
    </location>
</feature>
<dbReference type="GO" id="GO:0002758">
    <property type="term" value="P:innate immune response-activating signaling pathway"/>
    <property type="evidence" value="ECO:0007669"/>
    <property type="project" value="UniProtKB-ARBA"/>
</dbReference>
<feature type="compositionally biased region" description="Pro residues" evidence="4">
    <location>
        <begin position="37"/>
        <end position="48"/>
    </location>
</feature>
<dbReference type="GO" id="GO:0009626">
    <property type="term" value="P:plant-type hypersensitive response"/>
    <property type="evidence" value="ECO:0007669"/>
    <property type="project" value="UniProtKB-ARBA"/>
</dbReference>
<dbReference type="Gene3D" id="1.10.8.430">
    <property type="entry name" value="Helical domain of apoptotic protease-activating factors"/>
    <property type="match status" value="1"/>
</dbReference>
<dbReference type="InterPro" id="IPR004252">
    <property type="entry name" value="Probable_transposase_24"/>
</dbReference>
<keyword evidence="10" id="KW-1185">Reference proteome</keyword>
<evidence type="ECO:0000259" key="8">
    <source>
        <dbReference type="Pfam" id="PF23598"/>
    </source>
</evidence>
<keyword evidence="1" id="KW-0677">Repeat</keyword>
<gene>
    <name evidence="9" type="ORF">NCGR_LOCUS31269</name>
</gene>
<evidence type="ECO:0000259" key="7">
    <source>
        <dbReference type="Pfam" id="PF23559"/>
    </source>
</evidence>
<accession>A0A811PMQ6</accession>
<dbReference type="Pfam" id="PF00931">
    <property type="entry name" value="NB-ARC"/>
    <property type="match status" value="1"/>
</dbReference>
<comment type="caution">
    <text evidence="9">The sequence shown here is derived from an EMBL/GenBank/DDBJ whole genome shotgun (WGS) entry which is preliminary data.</text>
</comment>
<dbReference type="Gene3D" id="3.40.50.300">
    <property type="entry name" value="P-loop containing nucleotide triphosphate hydrolases"/>
    <property type="match status" value="1"/>
</dbReference>
<reference evidence="9" key="1">
    <citation type="submission" date="2020-10" db="EMBL/GenBank/DDBJ databases">
        <authorList>
            <person name="Han B."/>
            <person name="Lu T."/>
            <person name="Zhao Q."/>
            <person name="Huang X."/>
            <person name="Zhao Y."/>
        </authorList>
    </citation>
    <scope>NUCLEOTIDE SEQUENCE</scope>
</reference>
<sequence length="1779" mass="199039">MEEERVLEVRCAGCGDTLEVERGLTEFACPSCATPQALPPELMPPPPPRPRRALPLGLSPRPPRGSRAVDAAPCWPCPLCGAEIDIDGRERFAAYSGVQVISPPGTVVLAATSSRLPEEETISRAIRVGQVQVGSHNIHRGESPIRLVNETVEGGDFRKKSRPSTVPRSVCVYNVTVELEHSREEAHGENGSGSIRRIGIQKSTYAISGIAEQDTVEPPIQSACAEPVEVQSCGNTTGWNLKRRKSSETTAKNQNGKKGDLSSSREHLSHSKLVQPQGKRDRDPIQQIASSPDENQFDPSDIDRIITRLCPSALPEKQVSQASSDDLNIDATLPPVSTNHCISQSDCFPDRQHQAVATCSLANQGFGSVQAHEMPQECLNGIVPSDKSSKQKQNPPADILHRQYVQEYPSHDSQSEEAQVGFNHNKYSGHYRNTAKGSRNLLTEGDYFAKQHHTSTNQRVDATTSTPLPTATPLPVATPPSVVSRPPVQRSPPHYKSLEAHHSQGKQSVGIGSINRPPKKRGGRGPTKLIEPRREAYRPVLTPNNIDGTWDVEPPCSKVAYTISTLLKQWHPGSTYMPANQLANEVHHEELILHWHQYHSDTRAIILDEFLQRYKWGPGQEAECLKLFEHKVVRQFNSILCDEKRRARVKLVASRKSKEALDAARSKKTNLAGKELKQQHRIPASAGSEDDDPLQWKPFPPEWMQPKWWEMLCEHWASEEALQVSAQKRKNRYTGGSAQHTAGSRSIAMHRKLMIIENGGKPVSDIEVFNKTHKHNGGKGEFVTEKAKKTVERFKRHLEAGDTEVDLNLVWAQQAAGGRKQGRYYRVQGIIDKARIGAMAKSTPGCVDEVTKKEMFTQDQVQEMISQATQQLNEAWEKRFQSLEQRMQGRVSSEAPQHNPLPCGAQPVAEDQASHQVAFLHEELCSMGALLEDLADMEGLDNQTKQWRNKTLRARHQLANRIQELKARVQEASARRMRYKRDDYPSRSSSVVVNPHVRYKLDDCASGSSNVDVDPRMTALYAQSSRLVGGIDGPKEDIINLLTKQVDDSSVQEPRVVSIVGFGGLGKTTFANEVYAKLGDDFDCKAFVSVSQRPDMMMLLKSLAAQMLGPLVDTSDINGLINKLRMYLQDKRYFVVVDDLCDASAWEIVKCAFPEGHYGSKVLTTTRIERVAVACCNFQWDFVYMTKPLDDHNSRELFHRRVFGSGNACPQSFEEPSEKILQKCGGLPLAIISIASLLASQSNRSLCQWNYVLNSLRSNLSTPSLEGMRQILNLSYTHLPHHLKTCLLYIGMYPEDHDIEVNHLVMQWVAEGFVSGLDGRDALATAQSYFNELVNSSMIIQLVKLNGWNNELIYYKVHDMVLDLILSKSTEENFLGVVQNLHTITTRQQYNARRLSLQLNESGLDKIASQSQMSLQHVRSLFIFGLSLRSLEPLKLKFLQVLFVCKVGDLDLTPIGNLFQLRYLYVKSNNHLSSIELPRKICQLHHLETLMICGQLSHFPHDIVHLPTLSYLEVYPCTAYPDGISNMKSLHTLDSFDPCKQSVDNLRALGELLNLRELNMYITDRSFYTMEAHMGALLYSIEKLISCNLRRLTAFAYDDMIGHCDGWNSLRLSGCHLEELHLRFRFPRLPAWVGQLSTLMILEIHLDELDMDGIAVLAGLPALARLVLKANHVPAGGIVFSRGTVFRALTYFAAPQAGLPFHFQAGAMPMFKILCFRLHVRELNYVATLRGGGGTEAIELNQALLLLRKGRPYAWLASHVQGIEHLPNLKKGFHLSGLL</sequence>
<feature type="compositionally biased region" description="Basic and acidic residues" evidence="4">
    <location>
        <begin position="257"/>
        <end position="269"/>
    </location>
</feature>
<dbReference type="InterPro" id="IPR057024">
    <property type="entry name" value="Znr_FGT1_1"/>
</dbReference>
<dbReference type="PRINTS" id="PR00364">
    <property type="entry name" value="DISEASERSIST"/>
</dbReference>
<keyword evidence="3" id="KW-0175">Coiled coil</keyword>
<evidence type="ECO:0000313" key="9">
    <source>
        <dbReference type="EMBL" id="CAD6247039.1"/>
    </source>
</evidence>
<evidence type="ECO:0000256" key="3">
    <source>
        <dbReference type="SAM" id="Coils"/>
    </source>
</evidence>
<feature type="compositionally biased region" description="Polar residues" evidence="4">
    <location>
        <begin position="287"/>
        <end position="298"/>
    </location>
</feature>
<evidence type="ECO:0008006" key="11">
    <source>
        <dbReference type="Google" id="ProtNLM"/>
    </source>
</evidence>
<keyword evidence="2" id="KW-0611">Plant defense</keyword>
<dbReference type="InterPro" id="IPR032675">
    <property type="entry name" value="LRR_dom_sf"/>
</dbReference>
<dbReference type="OrthoDB" id="667033at2759"/>
<dbReference type="SUPFAM" id="SSF52540">
    <property type="entry name" value="P-loop containing nucleoside triphosphate hydrolases"/>
    <property type="match status" value="1"/>
</dbReference>
<feature type="domain" description="NB-ARC" evidence="5">
    <location>
        <begin position="1051"/>
        <end position="1203"/>
    </location>
</feature>
<dbReference type="InterPro" id="IPR044974">
    <property type="entry name" value="Disease_R_plants"/>
</dbReference>
<dbReference type="InterPro" id="IPR002182">
    <property type="entry name" value="NB-ARC"/>
</dbReference>
<feature type="region of interest" description="Disordered" evidence="4">
    <location>
        <begin position="235"/>
        <end position="300"/>
    </location>
</feature>
<dbReference type="Pfam" id="PF23547">
    <property type="entry name" value="Zn_ribbon_FGT1_1"/>
    <property type="match status" value="1"/>
</dbReference>
<dbReference type="PANTHER" id="PTHR23155:SF906">
    <property type="entry name" value="OS08G0205100 PROTEIN"/>
    <property type="match status" value="1"/>
</dbReference>
<feature type="region of interest" description="Disordered" evidence="4">
    <location>
        <begin position="452"/>
        <end position="528"/>
    </location>
</feature>
<dbReference type="EMBL" id="CAJGYO010000007">
    <property type="protein sequence ID" value="CAD6247039.1"/>
    <property type="molecule type" value="Genomic_DNA"/>
</dbReference>
<evidence type="ECO:0000313" key="10">
    <source>
        <dbReference type="Proteomes" id="UP000604825"/>
    </source>
</evidence>
<feature type="coiled-coil region" evidence="3">
    <location>
        <begin position="948"/>
        <end position="982"/>
    </location>
</feature>
<organism evidence="9 10">
    <name type="scientific">Miscanthus lutarioriparius</name>
    <dbReference type="NCBI Taxonomy" id="422564"/>
    <lineage>
        <taxon>Eukaryota</taxon>
        <taxon>Viridiplantae</taxon>
        <taxon>Streptophyta</taxon>
        <taxon>Embryophyta</taxon>
        <taxon>Tracheophyta</taxon>
        <taxon>Spermatophyta</taxon>
        <taxon>Magnoliopsida</taxon>
        <taxon>Liliopsida</taxon>
        <taxon>Poales</taxon>
        <taxon>Poaceae</taxon>
        <taxon>PACMAD clade</taxon>
        <taxon>Panicoideae</taxon>
        <taxon>Andropogonodae</taxon>
        <taxon>Andropogoneae</taxon>
        <taxon>Saccharinae</taxon>
        <taxon>Miscanthus</taxon>
    </lineage>
</organism>
<evidence type="ECO:0000256" key="4">
    <source>
        <dbReference type="SAM" id="MobiDB-lite"/>
    </source>
</evidence>
<dbReference type="GO" id="GO:0043531">
    <property type="term" value="F:ADP binding"/>
    <property type="evidence" value="ECO:0007669"/>
    <property type="project" value="InterPro"/>
</dbReference>
<dbReference type="Gene3D" id="3.80.10.10">
    <property type="entry name" value="Ribonuclease Inhibitor"/>
    <property type="match status" value="1"/>
</dbReference>
<dbReference type="Pfam" id="PF03004">
    <property type="entry name" value="Transposase_24"/>
    <property type="match status" value="1"/>
</dbReference>
<feature type="domain" description="Disease resistance protein winged helix" evidence="7">
    <location>
        <begin position="1292"/>
        <end position="1365"/>
    </location>
</feature>
<proteinExistence type="predicted"/>
<evidence type="ECO:0000256" key="2">
    <source>
        <dbReference type="ARBA" id="ARBA00022821"/>
    </source>
</evidence>
<dbReference type="Proteomes" id="UP000604825">
    <property type="component" value="Unassembled WGS sequence"/>
</dbReference>